<comment type="caution">
    <text evidence="1">The sequence shown here is derived from an EMBL/GenBank/DDBJ whole genome shotgun (WGS) entry which is preliminary data.</text>
</comment>
<name>A0A699WE77_TANCI</name>
<gene>
    <name evidence="1" type="ORF">Tci_917914</name>
</gene>
<dbReference type="EMBL" id="BKCJ011661339">
    <property type="protein sequence ID" value="GFD45945.1"/>
    <property type="molecule type" value="Genomic_DNA"/>
</dbReference>
<dbReference type="AlphaFoldDB" id="A0A699WE77"/>
<feature type="non-terminal residue" evidence="1">
    <location>
        <position position="54"/>
    </location>
</feature>
<accession>A0A699WE77</accession>
<organism evidence="1">
    <name type="scientific">Tanacetum cinerariifolium</name>
    <name type="common">Dalmatian daisy</name>
    <name type="synonym">Chrysanthemum cinerariifolium</name>
    <dbReference type="NCBI Taxonomy" id="118510"/>
    <lineage>
        <taxon>Eukaryota</taxon>
        <taxon>Viridiplantae</taxon>
        <taxon>Streptophyta</taxon>
        <taxon>Embryophyta</taxon>
        <taxon>Tracheophyta</taxon>
        <taxon>Spermatophyta</taxon>
        <taxon>Magnoliopsida</taxon>
        <taxon>eudicotyledons</taxon>
        <taxon>Gunneridae</taxon>
        <taxon>Pentapetalae</taxon>
        <taxon>asterids</taxon>
        <taxon>campanulids</taxon>
        <taxon>Asterales</taxon>
        <taxon>Asteraceae</taxon>
        <taxon>Asteroideae</taxon>
        <taxon>Anthemideae</taxon>
        <taxon>Anthemidinae</taxon>
        <taxon>Tanacetum</taxon>
    </lineage>
</organism>
<protein>
    <submittedName>
        <fullName evidence="1">Uncharacterized protein</fullName>
    </submittedName>
</protein>
<reference evidence="1" key="1">
    <citation type="journal article" date="2019" name="Sci. Rep.">
        <title>Draft genome of Tanacetum cinerariifolium, the natural source of mosquito coil.</title>
        <authorList>
            <person name="Yamashiro T."/>
            <person name="Shiraishi A."/>
            <person name="Satake H."/>
            <person name="Nakayama K."/>
        </authorList>
    </citation>
    <scope>NUCLEOTIDE SEQUENCE</scope>
</reference>
<proteinExistence type="predicted"/>
<sequence>MMIYLRNMAGFKMDYFKGMSYDDRRPIFDKYFNLNVAFLEKSKEQLEEEASRAL</sequence>
<evidence type="ECO:0000313" key="1">
    <source>
        <dbReference type="EMBL" id="GFD45945.1"/>
    </source>
</evidence>